<keyword evidence="1" id="KW-0175">Coiled coil</keyword>
<accession>A0A0F9FMI5</accession>
<name>A0A0F9FMI5_9ZZZZ</name>
<protein>
    <submittedName>
        <fullName evidence="2">Uncharacterized protein</fullName>
    </submittedName>
</protein>
<proteinExistence type="predicted"/>
<comment type="caution">
    <text evidence="2">The sequence shown here is derived from an EMBL/GenBank/DDBJ whole genome shotgun (WGS) entry which is preliminary data.</text>
</comment>
<dbReference type="AlphaFoldDB" id="A0A0F9FMI5"/>
<dbReference type="EMBL" id="LAZR01020833">
    <property type="protein sequence ID" value="KKL87453.1"/>
    <property type="molecule type" value="Genomic_DNA"/>
</dbReference>
<gene>
    <name evidence="2" type="ORF">LCGC14_1934600</name>
</gene>
<sequence length="157" mass="17338">MGELTSKQAQVECRAPIKLLRAFEKVEAILAASASAEARQVGLEEKIKLLSTSAAKWEGAVEEARSRYTAEQISAGVEMERLATRAIEALTVQEREHAEALTQADREIKSALTAGELACKQITAKCRSLEERRVELEEKLKLARDEYTAFCEKVGVT</sequence>
<reference evidence="2" key="1">
    <citation type="journal article" date="2015" name="Nature">
        <title>Complex archaea that bridge the gap between prokaryotes and eukaryotes.</title>
        <authorList>
            <person name="Spang A."/>
            <person name="Saw J.H."/>
            <person name="Jorgensen S.L."/>
            <person name="Zaremba-Niedzwiedzka K."/>
            <person name="Martijn J."/>
            <person name="Lind A.E."/>
            <person name="van Eijk R."/>
            <person name="Schleper C."/>
            <person name="Guy L."/>
            <person name="Ettema T.J."/>
        </authorList>
    </citation>
    <scope>NUCLEOTIDE SEQUENCE</scope>
</reference>
<evidence type="ECO:0000313" key="2">
    <source>
        <dbReference type="EMBL" id="KKL87453.1"/>
    </source>
</evidence>
<organism evidence="2">
    <name type="scientific">marine sediment metagenome</name>
    <dbReference type="NCBI Taxonomy" id="412755"/>
    <lineage>
        <taxon>unclassified sequences</taxon>
        <taxon>metagenomes</taxon>
        <taxon>ecological metagenomes</taxon>
    </lineage>
</organism>
<feature type="coiled-coil region" evidence="1">
    <location>
        <begin position="119"/>
        <end position="153"/>
    </location>
</feature>
<evidence type="ECO:0000256" key="1">
    <source>
        <dbReference type="SAM" id="Coils"/>
    </source>
</evidence>